<evidence type="ECO:0000313" key="7">
    <source>
        <dbReference type="Proteomes" id="UP000610456"/>
    </source>
</evidence>
<comment type="subcellular location">
    <subcellularLocation>
        <location evidence="1">Endomembrane system</location>
        <topology evidence="1">Multi-pass membrane protein</topology>
    </subcellularLocation>
</comment>
<reference evidence="6" key="1">
    <citation type="journal article" date="2014" name="Int. J. Syst. Evol. Microbiol.">
        <title>Complete genome sequence of Corynebacterium casei LMG S-19264T (=DSM 44701T), isolated from a smear-ripened cheese.</title>
        <authorList>
            <consortium name="US DOE Joint Genome Institute (JGI-PGF)"/>
            <person name="Walter F."/>
            <person name="Albersmeier A."/>
            <person name="Kalinowski J."/>
            <person name="Ruckert C."/>
        </authorList>
    </citation>
    <scope>NUCLEOTIDE SEQUENCE</scope>
    <source>
        <strain evidence="6">KCTC 12719</strain>
    </source>
</reference>
<gene>
    <name evidence="6" type="ORF">GCM10007103_07200</name>
</gene>
<dbReference type="Pfam" id="PF06803">
    <property type="entry name" value="DUF1232"/>
    <property type="match status" value="1"/>
</dbReference>
<sequence>MDKINQEQAKKELRDEAEKVEEKDLDKVLTKREKIENKILSNETVDKYIGKVKTMFSLVKDYRNGSYRQIPWKSIAAITGALLYVLNPFDLIPDFIPVIGMLDDASVLALCLKMVNDDLENYLQWKSPSSELEMGEEPA</sequence>
<keyword evidence="2" id="KW-0812">Transmembrane</keyword>
<dbReference type="EMBL" id="BMXB01000001">
    <property type="protein sequence ID" value="GHA28195.1"/>
    <property type="molecule type" value="Genomic_DNA"/>
</dbReference>
<dbReference type="AlphaFoldDB" id="A0A918S9X0"/>
<reference evidence="6" key="2">
    <citation type="submission" date="2020-09" db="EMBL/GenBank/DDBJ databases">
        <authorList>
            <person name="Sun Q."/>
            <person name="Kim S."/>
        </authorList>
    </citation>
    <scope>NUCLEOTIDE SEQUENCE</scope>
    <source>
        <strain evidence="6">KCTC 12719</strain>
    </source>
</reference>
<protein>
    <recommendedName>
        <fullName evidence="5">DUF1232 domain-containing protein</fullName>
    </recommendedName>
</protein>
<evidence type="ECO:0000256" key="2">
    <source>
        <dbReference type="ARBA" id="ARBA00022692"/>
    </source>
</evidence>
<dbReference type="RefSeq" id="WP_189603318.1">
    <property type="nucleotide sequence ID" value="NZ_BMXB01000001.1"/>
</dbReference>
<accession>A0A918S9X0</accession>
<name>A0A918S9X0_9FLAO</name>
<dbReference type="GO" id="GO:0012505">
    <property type="term" value="C:endomembrane system"/>
    <property type="evidence" value="ECO:0007669"/>
    <property type="project" value="UniProtKB-SubCell"/>
</dbReference>
<evidence type="ECO:0000256" key="4">
    <source>
        <dbReference type="ARBA" id="ARBA00023136"/>
    </source>
</evidence>
<organism evidence="6 7">
    <name type="scientific">Salinimicrobium marinum</name>
    <dbReference type="NCBI Taxonomy" id="680283"/>
    <lineage>
        <taxon>Bacteria</taxon>
        <taxon>Pseudomonadati</taxon>
        <taxon>Bacteroidota</taxon>
        <taxon>Flavobacteriia</taxon>
        <taxon>Flavobacteriales</taxon>
        <taxon>Flavobacteriaceae</taxon>
        <taxon>Salinimicrobium</taxon>
    </lineage>
</organism>
<evidence type="ECO:0000256" key="3">
    <source>
        <dbReference type="ARBA" id="ARBA00022989"/>
    </source>
</evidence>
<keyword evidence="7" id="KW-1185">Reference proteome</keyword>
<evidence type="ECO:0000259" key="5">
    <source>
        <dbReference type="Pfam" id="PF06803"/>
    </source>
</evidence>
<evidence type="ECO:0000256" key="1">
    <source>
        <dbReference type="ARBA" id="ARBA00004127"/>
    </source>
</evidence>
<keyword evidence="3" id="KW-1133">Transmembrane helix</keyword>
<keyword evidence="4" id="KW-0472">Membrane</keyword>
<dbReference type="InterPro" id="IPR010652">
    <property type="entry name" value="DUF1232"/>
</dbReference>
<feature type="domain" description="DUF1232" evidence="5">
    <location>
        <begin position="75"/>
        <end position="110"/>
    </location>
</feature>
<proteinExistence type="predicted"/>
<comment type="caution">
    <text evidence="6">The sequence shown here is derived from an EMBL/GenBank/DDBJ whole genome shotgun (WGS) entry which is preliminary data.</text>
</comment>
<evidence type="ECO:0000313" key="6">
    <source>
        <dbReference type="EMBL" id="GHA28195.1"/>
    </source>
</evidence>
<dbReference type="Proteomes" id="UP000610456">
    <property type="component" value="Unassembled WGS sequence"/>
</dbReference>